<sequence length="136" mass="15552">TSDELPALKIELKKNEEFKSKQLRRTPLRFRSFIENEVNELLKNGTIQDSKNPFYSPLVIVPKKGNKLRMCVDFRKLNKITIPYPHPLPRLDDCIEALSGMTLFASLDLSKGFHQIKVDESDRPLTAFCTPFGDSA</sequence>
<dbReference type="Pfam" id="PF00078">
    <property type="entry name" value="RVT_1"/>
    <property type="match status" value="1"/>
</dbReference>
<dbReference type="InterPro" id="IPR053134">
    <property type="entry name" value="RNA-dir_DNA_polymerase"/>
</dbReference>
<comment type="caution">
    <text evidence="2">The sequence shown here is derived from an EMBL/GenBank/DDBJ whole genome shotgun (WGS) entry which is preliminary data.</text>
</comment>
<evidence type="ECO:0000313" key="3">
    <source>
        <dbReference type="Proteomes" id="UP001057375"/>
    </source>
</evidence>
<dbReference type="Gene3D" id="3.10.10.10">
    <property type="entry name" value="HIV Type 1 Reverse Transcriptase, subunit A, domain 1"/>
    <property type="match status" value="1"/>
</dbReference>
<dbReference type="EMBL" id="BQXS01003070">
    <property type="protein sequence ID" value="GKT33666.1"/>
    <property type="molecule type" value="Genomic_DNA"/>
</dbReference>
<dbReference type="SUPFAM" id="SSF56672">
    <property type="entry name" value="DNA/RNA polymerases"/>
    <property type="match status" value="1"/>
</dbReference>
<dbReference type="InterPro" id="IPR043502">
    <property type="entry name" value="DNA/RNA_pol_sf"/>
</dbReference>
<keyword evidence="3" id="KW-1185">Reference proteome</keyword>
<accession>A0ABQ5KNY4</accession>
<reference evidence="2" key="1">
    <citation type="submission" date="2022-03" db="EMBL/GenBank/DDBJ databases">
        <title>Draft genome sequence of Aduncisulcus paluster, a free-living microaerophilic Fornicata.</title>
        <authorList>
            <person name="Yuyama I."/>
            <person name="Kume K."/>
            <person name="Tamura T."/>
            <person name="Inagaki Y."/>
            <person name="Hashimoto T."/>
        </authorList>
    </citation>
    <scope>NUCLEOTIDE SEQUENCE</scope>
    <source>
        <strain evidence="2">NY0171</strain>
    </source>
</reference>
<organism evidence="2 3">
    <name type="scientific">Aduncisulcus paluster</name>
    <dbReference type="NCBI Taxonomy" id="2918883"/>
    <lineage>
        <taxon>Eukaryota</taxon>
        <taxon>Metamonada</taxon>
        <taxon>Carpediemonas-like organisms</taxon>
        <taxon>Aduncisulcus</taxon>
    </lineage>
</organism>
<dbReference type="PANTHER" id="PTHR24559:SF444">
    <property type="entry name" value="REVERSE TRANSCRIPTASE DOMAIN-CONTAINING PROTEIN"/>
    <property type="match status" value="1"/>
</dbReference>
<gene>
    <name evidence="2" type="ORF">ADUPG1_002583</name>
</gene>
<protein>
    <recommendedName>
        <fullName evidence="1">Reverse transcriptase domain-containing protein</fullName>
    </recommendedName>
</protein>
<name>A0ABQ5KNY4_9EUKA</name>
<dbReference type="InterPro" id="IPR000477">
    <property type="entry name" value="RT_dom"/>
</dbReference>
<dbReference type="InterPro" id="IPR043128">
    <property type="entry name" value="Rev_trsase/Diguanyl_cyclase"/>
</dbReference>
<feature type="domain" description="Reverse transcriptase" evidence="1">
    <location>
        <begin position="61"/>
        <end position="131"/>
    </location>
</feature>
<proteinExistence type="predicted"/>
<dbReference type="Proteomes" id="UP001057375">
    <property type="component" value="Unassembled WGS sequence"/>
</dbReference>
<dbReference type="PANTHER" id="PTHR24559">
    <property type="entry name" value="TRANSPOSON TY3-I GAG-POL POLYPROTEIN"/>
    <property type="match status" value="1"/>
</dbReference>
<dbReference type="Gene3D" id="3.30.70.270">
    <property type="match status" value="1"/>
</dbReference>
<evidence type="ECO:0000259" key="1">
    <source>
        <dbReference type="Pfam" id="PF00078"/>
    </source>
</evidence>
<dbReference type="CDD" id="cd01647">
    <property type="entry name" value="RT_LTR"/>
    <property type="match status" value="1"/>
</dbReference>
<feature type="non-terminal residue" evidence="2">
    <location>
        <position position="1"/>
    </location>
</feature>
<evidence type="ECO:0000313" key="2">
    <source>
        <dbReference type="EMBL" id="GKT33666.1"/>
    </source>
</evidence>